<dbReference type="EMBL" id="CAVMJV010000003">
    <property type="protein sequence ID" value="CAK5020927.1"/>
    <property type="molecule type" value="Genomic_DNA"/>
</dbReference>
<keyword evidence="2" id="KW-1185">Reference proteome</keyword>
<evidence type="ECO:0000313" key="2">
    <source>
        <dbReference type="Proteomes" id="UP001497535"/>
    </source>
</evidence>
<dbReference type="Proteomes" id="UP001497535">
    <property type="component" value="Unassembled WGS sequence"/>
</dbReference>
<sequence>MFKKFISIVILFFILKNYSEGGGPKKGKGETSGQQTQGWKCDWAGCIYRFDNAGVFDLHVKEHARTAEVTIIINNIKYKYNNT</sequence>
<reference evidence="1" key="1">
    <citation type="submission" date="2023-11" db="EMBL/GenBank/DDBJ databases">
        <authorList>
            <person name="Poullet M."/>
        </authorList>
    </citation>
    <scope>NUCLEOTIDE SEQUENCE</scope>
    <source>
        <strain evidence="1">E1834</strain>
    </source>
</reference>
<evidence type="ECO:0000313" key="1">
    <source>
        <dbReference type="EMBL" id="CAK5020927.1"/>
    </source>
</evidence>
<name>A0ACB0XWY5_MELEN</name>
<accession>A0ACB0XWY5</accession>
<proteinExistence type="predicted"/>
<protein>
    <submittedName>
        <fullName evidence="1">Uncharacterized protein</fullName>
    </submittedName>
</protein>
<comment type="caution">
    <text evidence="1">The sequence shown here is derived from an EMBL/GenBank/DDBJ whole genome shotgun (WGS) entry which is preliminary data.</text>
</comment>
<organism evidence="1 2">
    <name type="scientific">Meloidogyne enterolobii</name>
    <name type="common">Root-knot nematode worm</name>
    <name type="synonym">Meloidogyne mayaguensis</name>
    <dbReference type="NCBI Taxonomy" id="390850"/>
    <lineage>
        <taxon>Eukaryota</taxon>
        <taxon>Metazoa</taxon>
        <taxon>Ecdysozoa</taxon>
        <taxon>Nematoda</taxon>
        <taxon>Chromadorea</taxon>
        <taxon>Rhabditida</taxon>
        <taxon>Tylenchina</taxon>
        <taxon>Tylenchomorpha</taxon>
        <taxon>Tylenchoidea</taxon>
        <taxon>Meloidogynidae</taxon>
        <taxon>Meloidogyninae</taxon>
        <taxon>Meloidogyne</taxon>
    </lineage>
</organism>
<gene>
    <name evidence="1" type="ORF">MENTE1834_LOCUS4581</name>
</gene>